<evidence type="ECO:0000313" key="1">
    <source>
        <dbReference type="EMBL" id="GGP87065.1"/>
    </source>
</evidence>
<reference evidence="1" key="1">
    <citation type="journal article" date="2014" name="Int. J. Syst. Evol. Microbiol.">
        <title>Complete genome sequence of Corynebacterium casei LMG S-19264T (=DSM 44701T), isolated from a smear-ripened cheese.</title>
        <authorList>
            <consortium name="US DOE Joint Genome Institute (JGI-PGF)"/>
            <person name="Walter F."/>
            <person name="Albersmeier A."/>
            <person name="Kalinowski J."/>
            <person name="Ruckert C."/>
        </authorList>
    </citation>
    <scope>NUCLEOTIDE SEQUENCE</scope>
    <source>
        <strain evidence="1">JCM 3313</strain>
    </source>
</reference>
<protein>
    <submittedName>
        <fullName evidence="1">Uncharacterized protein</fullName>
    </submittedName>
</protein>
<dbReference type="AlphaFoldDB" id="A0A918AUL4"/>
<comment type="caution">
    <text evidence="1">The sequence shown here is derived from an EMBL/GenBank/DDBJ whole genome shotgun (WGS) entry which is preliminary data.</text>
</comment>
<keyword evidence="2" id="KW-1185">Reference proteome</keyword>
<evidence type="ECO:0000313" key="2">
    <source>
        <dbReference type="Proteomes" id="UP000639606"/>
    </source>
</evidence>
<name>A0A918AUL4_9PSEU</name>
<gene>
    <name evidence="1" type="ORF">GCM10010185_71000</name>
</gene>
<proteinExistence type="predicted"/>
<dbReference type="EMBL" id="BMRG01000034">
    <property type="protein sequence ID" value="GGP87065.1"/>
    <property type="molecule type" value="Genomic_DNA"/>
</dbReference>
<dbReference type="Proteomes" id="UP000639606">
    <property type="component" value="Unassembled WGS sequence"/>
</dbReference>
<reference evidence="1" key="2">
    <citation type="submission" date="2020-09" db="EMBL/GenBank/DDBJ databases">
        <authorList>
            <person name="Sun Q."/>
            <person name="Ohkuma M."/>
        </authorList>
    </citation>
    <scope>NUCLEOTIDE SEQUENCE</scope>
    <source>
        <strain evidence="1">JCM 3313</strain>
    </source>
</reference>
<sequence>MPLLRLTSVYHALVSTVAADAVAALSVVTRPLSSTVTVAAAIPARRRLRRTRAAVAGGGWPDPAIGVLLVFGTGMGGRAPDAGRVWNRISRRAGAAAG</sequence>
<organism evidence="1 2">
    <name type="scientific">Saccharothrix coeruleofusca</name>
    <dbReference type="NCBI Taxonomy" id="33919"/>
    <lineage>
        <taxon>Bacteria</taxon>
        <taxon>Bacillati</taxon>
        <taxon>Actinomycetota</taxon>
        <taxon>Actinomycetes</taxon>
        <taxon>Pseudonocardiales</taxon>
        <taxon>Pseudonocardiaceae</taxon>
        <taxon>Saccharothrix</taxon>
    </lineage>
</organism>
<accession>A0A918AUL4</accession>